<evidence type="ECO:0000313" key="9">
    <source>
        <dbReference type="Proteomes" id="UP000427108"/>
    </source>
</evidence>
<protein>
    <recommendedName>
        <fullName evidence="4">2-(5''-triphosphoribosyl)-3'-dephosphocoenzyme-A synthase</fullName>
        <ecNumber evidence="3">2.4.2.52</ecNumber>
    </recommendedName>
</protein>
<keyword evidence="5" id="KW-0808">Transferase</keyword>
<comment type="catalytic activity">
    <reaction evidence="1">
        <text>3'-dephospho-CoA + ATP = 2'-(5''-triphospho-alpha-D-ribosyl)-3'-dephospho-CoA + adenine</text>
        <dbReference type="Rhea" id="RHEA:15117"/>
        <dbReference type="ChEBI" id="CHEBI:16708"/>
        <dbReference type="ChEBI" id="CHEBI:30616"/>
        <dbReference type="ChEBI" id="CHEBI:57328"/>
        <dbReference type="ChEBI" id="CHEBI:61378"/>
        <dbReference type="EC" id="2.4.2.52"/>
    </reaction>
</comment>
<dbReference type="GO" id="GO:0005524">
    <property type="term" value="F:ATP binding"/>
    <property type="evidence" value="ECO:0007669"/>
    <property type="project" value="UniProtKB-KW"/>
</dbReference>
<dbReference type="PANTHER" id="PTHR30201">
    <property type="entry name" value="TRIPHOSPHORIBOSYL-DEPHOSPHO-COA SYNTHASE"/>
    <property type="match status" value="1"/>
</dbReference>
<keyword evidence="7" id="KW-0067">ATP-binding</keyword>
<dbReference type="GO" id="GO:0051191">
    <property type="term" value="P:prosthetic group biosynthetic process"/>
    <property type="evidence" value="ECO:0007669"/>
    <property type="project" value="TreeGrafter"/>
</dbReference>
<proteinExistence type="inferred from homology"/>
<dbReference type="OrthoDB" id="6579243at2"/>
<evidence type="ECO:0000256" key="6">
    <source>
        <dbReference type="ARBA" id="ARBA00022741"/>
    </source>
</evidence>
<evidence type="ECO:0000256" key="4">
    <source>
        <dbReference type="ARBA" id="ARBA00020625"/>
    </source>
</evidence>
<accession>A0A6B8N2W4</accession>
<dbReference type="InterPro" id="IPR002736">
    <property type="entry name" value="CitG"/>
</dbReference>
<dbReference type="PANTHER" id="PTHR30201:SF2">
    <property type="entry name" value="2-(5''-TRIPHOSPHORIBOSYL)-3'-DEPHOSPHOCOENZYME-A SYNTHASE"/>
    <property type="match status" value="1"/>
</dbReference>
<evidence type="ECO:0000256" key="2">
    <source>
        <dbReference type="ARBA" id="ARBA00006812"/>
    </source>
</evidence>
<dbReference type="Proteomes" id="UP000427108">
    <property type="component" value="Chromosome"/>
</dbReference>
<evidence type="ECO:0000313" key="8">
    <source>
        <dbReference type="EMBL" id="QGN39950.1"/>
    </source>
</evidence>
<name>A0A6B8N2W4_KLEOX</name>
<dbReference type="EMBL" id="CP046115">
    <property type="protein sequence ID" value="QGN39950.1"/>
    <property type="molecule type" value="Genomic_DNA"/>
</dbReference>
<dbReference type="AlphaFoldDB" id="A0A6B8N2W4"/>
<keyword evidence="6" id="KW-0547">Nucleotide-binding</keyword>
<evidence type="ECO:0000256" key="7">
    <source>
        <dbReference type="ARBA" id="ARBA00022840"/>
    </source>
</evidence>
<organism evidence="8 9">
    <name type="scientific">Klebsiella oxytoca</name>
    <dbReference type="NCBI Taxonomy" id="571"/>
    <lineage>
        <taxon>Bacteria</taxon>
        <taxon>Pseudomonadati</taxon>
        <taxon>Pseudomonadota</taxon>
        <taxon>Gammaproteobacteria</taxon>
        <taxon>Enterobacterales</taxon>
        <taxon>Enterobacteriaceae</taxon>
        <taxon>Klebsiella/Raoultella group</taxon>
        <taxon>Klebsiella</taxon>
    </lineage>
</organism>
<evidence type="ECO:0000256" key="1">
    <source>
        <dbReference type="ARBA" id="ARBA00001210"/>
    </source>
</evidence>
<evidence type="ECO:0000256" key="3">
    <source>
        <dbReference type="ARBA" id="ARBA00012074"/>
    </source>
</evidence>
<comment type="similarity">
    <text evidence="2">Belongs to the CitG/MdcB family.</text>
</comment>
<sequence length="232" mass="25584">MNETIALRPGSRASAKDVVVDYILASLGELEQLHPALNLLAHPPIGQGSHDFFFQCYDAGVQHAQTGVVETVSALPESLSHKLQRCALLCAAAGRLNALGQPLTHNRLCDLAGQYCASVADADAETRSGFYTVRSISLPVYRRLRRDKHSHDICLQQALLHLLAWKSDSPWARQQAQRLLWQGGVLGDKGEFALMTLDDELRERQFAWPELWSLLAVTGFLAKFPAGPIFAD</sequence>
<gene>
    <name evidence="8" type="ORF">GJ746_22745</name>
</gene>
<dbReference type="EC" id="2.4.2.52" evidence="3"/>
<reference evidence="8 9" key="1">
    <citation type="submission" date="2019-11" db="EMBL/GenBank/DDBJ databases">
        <title>Isolation and Application of One Kind of P-Hydroxybenzoic Acid Degrading Bacterium in Mitigating Cropping Obstacle of Cucumber.</title>
        <authorList>
            <person name="Wu F."/>
            <person name="An Y."/>
        </authorList>
    </citation>
    <scope>NUCLEOTIDE SEQUENCE [LARGE SCALE GENOMIC DNA]</scope>
    <source>
        <strain evidence="8 9">P620</strain>
    </source>
</reference>
<dbReference type="GO" id="GO:0046917">
    <property type="term" value="F:triphosphoribosyl-dephospho-CoA synthase activity"/>
    <property type="evidence" value="ECO:0007669"/>
    <property type="project" value="UniProtKB-EC"/>
</dbReference>
<dbReference type="RefSeq" id="WP_154682216.1">
    <property type="nucleotide sequence ID" value="NZ_CP046115.1"/>
</dbReference>
<evidence type="ECO:0000256" key="5">
    <source>
        <dbReference type="ARBA" id="ARBA00022679"/>
    </source>
</evidence>